<protein>
    <submittedName>
        <fullName evidence="1">Uncharacterized protein</fullName>
    </submittedName>
</protein>
<sequence>MHNRNLRRLHPTDATPINRFHRTHHSSLRLHIKSTRRLIKKLREEQKDRNITFHKVRRFANPIDQKTKTLTNLHRRCVCPQFSSFRFRTSGGNWN</sequence>
<reference evidence="2" key="1">
    <citation type="journal article" date="2022" name="Mol. Ecol. Resour.">
        <title>The genomes of chicory, endive, great burdock and yacon provide insights into Asteraceae palaeo-polyploidization history and plant inulin production.</title>
        <authorList>
            <person name="Fan W."/>
            <person name="Wang S."/>
            <person name="Wang H."/>
            <person name="Wang A."/>
            <person name="Jiang F."/>
            <person name="Liu H."/>
            <person name="Zhao H."/>
            <person name="Xu D."/>
            <person name="Zhang Y."/>
        </authorList>
    </citation>
    <scope>NUCLEOTIDE SEQUENCE [LARGE SCALE GENOMIC DNA]</scope>
    <source>
        <strain evidence="2">cv. Yunnan</strain>
    </source>
</reference>
<organism evidence="1 2">
    <name type="scientific">Smallanthus sonchifolius</name>
    <dbReference type="NCBI Taxonomy" id="185202"/>
    <lineage>
        <taxon>Eukaryota</taxon>
        <taxon>Viridiplantae</taxon>
        <taxon>Streptophyta</taxon>
        <taxon>Embryophyta</taxon>
        <taxon>Tracheophyta</taxon>
        <taxon>Spermatophyta</taxon>
        <taxon>Magnoliopsida</taxon>
        <taxon>eudicotyledons</taxon>
        <taxon>Gunneridae</taxon>
        <taxon>Pentapetalae</taxon>
        <taxon>asterids</taxon>
        <taxon>campanulids</taxon>
        <taxon>Asterales</taxon>
        <taxon>Asteraceae</taxon>
        <taxon>Asteroideae</taxon>
        <taxon>Heliantheae alliance</taxon>
        <taxon>Millerieae</taxon>
        <taxon>Smallanthus</taxon>
    </lineage>
</organism>
<evidence type="ECO:0000313" key="2">
    <source>
        <dbReference type="Proteomes" id="UP001056120"/>
    </source>
</evidence>
<accession>A0ACB9FYE7</accession>
<keyword evidence="2" id="KW-1185">Reference proteome</keyword>
<reference evidence="1 2" key="2">
    <citation type="journal article" date="2022" name="Mol. Ecol. Resour.">
        <title>The genomes of chicory, endive, great burdock and yacon provide insights into Asteraceae paleo-polyploidization history and plant inulin production.</title>
        <authorList>
            <person name="Fan W."/>
            <person name="Wang S."/>
            <person name="Wang H."/>
            <person name="Wang A."/>
            <person name="Jiang F."/>
            <person name="Liu H."/>
            <person name="Zhao H."/>
            <person name="Xu D."/>
            <person name="Zhang Y."/>
        </authorList>
    </citation>
    <scope>NUCLEOTIDE SEQUENCE [LARGE SCALE GENOMIC DNA]</scope>
    <source>
        <strain evidence="2">cv. Yunnan</strain>
        <tissue evidence="1">Leaves</tissue>
    </source>
</reference>
<gene>
    <name evidence="1" type="ORF">L1987_45738</name>
</gene>
<dbReference type="EMBL" id="CM042032">
    <property type="protein sequence ID" value="KAI3775978.1"/>
    <property type="molecule type" value="Genomic_DNA"/>
</dbReference>
<proteinExistence type="predicted"/>
<evidence type="ECO:0000313" key="1">
    <source>
        <dbReference type="EMBL" id="KAI3775978.1"/>
    </source>
</evidence>
<dbReference type="Proteomes" id="UP001056120">
    <property type="component" value="Linkage Group LG15"/>
</dbReference>
<comment type="caution">
    <text evidence="1">The sequence shown here is derived from an EMBL/GenBank/DDBJ whole genome shotgun (WGS) entry which is preliminary data.</text>
</comment>
<name>A0ACB9FYE7_9ASTR</name>